<gene>
    <name evidence="1" type="ORF">AGR7C_Cc110308</name>
</gene>
<organism evidence="1 2">
    <name type="scientific">Agrobacterium deltaense Zutra 3/1</name>
    <dbReference type="NCBI Taxonomy" id="1183427"/>
    <lineage>
        <taxon>Bacteria</taxon>
        <taxon>Pseudomonadati</taxon>
        <taxon>Pseudomonadota</taxon>
        <taxon>Alphaproteobacteria</taxon>
        <taxon>Hyphomicrobiales</taxon>
        <taxon>Rhizobiaceae</taxon>
        <taxon>Rhizobium/Agrobacterium group</taxon>
        <taxon>Agrobacterium</taxon>
    </lineage>
</organism>
<protein>
    <submittedName>
        <fullName evidence="1">Uncharacterized protein</fullName>
    </submittedName>
</protein>
<accession>A0A1S7P3H7</accession>
<dbReference type="EMBL" id="FBWG01000003">
    <property type="protein sequence ID" value="CUX15484.1"/>
    <property type="molecule type" value="Genomic_DNA"/>
</dbReference>
<sequence>MTEVANVTHYSERLKRRPTIALPNHAVRVSIPLVTMPVT</sequence>
<reference evidence="1 2" key="1">
    <citation type="submission" date="2016-01" db="EMBL/GenBank/DDBJ databases">
        <authorList>
            <person name="Oliw E.H."/>
        </authorList>
    </citation>
    <scope>NUCLEOTIDE SEQUENCE [LARGE SCALE GENOMIC DNA]</scope>
    <source>
        <strain evidence="1 2">Zutra 3-1</strain>
    </source>
</reference>
<dbReference type="Proteomes" id="UP000191987">
    <property type="component" value="Unassembled WGS sequence"/>
</dbReference>
<proteinExistence type="predicted"/>
<dbReference type="AlphaFoldDB" id="A0A1S7P3H7"/>
<evidence type="ECO:0000313" key="1">
    <source>
        <dbReference type="EMBL" id="CUX15484.1"/>
    </source>
</evidence>
<name>A0A1S7P3H7_9HYPH</name>
<evidence type="ECO:0000313" key="2">
    <source>
        <dbReference type="Proteomes" id="UP000191987"/>
    </source>
</evidence>